<protein>
    <submittedName>
        <fullName evidence="1">Uncharacterized protein</fullName>
    </submittedName>
</protein>
<proteinExistence type="predicted"/>
<feature type="non-terminal residue" evidence="1">
    <location>
        <position position="1"/>
    </location>
</feature>
<organism evidence="1">
    <name type="scientific">marine sediment metagenome</name>
    <dbReference type="NCBI Taxonomy" id="412755"/>
    <lineage>
        <taxon>unclassified sequences</taxon>
        <taxon>metagenomes</taxon>
        <taxon>ecological metagenomes</taxon>
    </lineage>
</organism>
<accession>X1HL63</accession>
<sequence length="143" mass="14939">CKAIINQKDSVGAGSHGLIAGPVENLACAAAWHWEEFTFAAELLTAAINYILNIIGNGTQTEKGESYKITYDENGAVDSYTVAGGNYLAPASPWVLAAEVATRDYSIYANYTGVPWTGEISGVVNPAKIAGVVVANITSVKGV</sequence>
<evidence type="ECO:0000313" key="1">
    <source>
        <dbReference type="EMBL" id="GAH46028.1"/>
    </source>
</evidence>
<comment type="caution">
    <text evidence="1">The sequence shown here is derived from an EMBL/GenBank/DDBJ whole genome shotgun (WGS) entry which is preliminary data.</text>
</comment>
<gene>
    <name evidence="1" type="ORF">S03H2_14849</name>
</gene>
<name>X1HL63_9ZZZZ</name>
<dbReference type="AlphaFoldDB" id="X1HL63"/>
<reference evidence="1" key="1">
    <citation type="journal article" date="2014" name="Front. Microbiol.">
        <title>High frequency of phylogenetically diverse reductive dehalogenase-homologous genes in deep subseafloor sedimentary metagenomes.</title>
        <authorList>
            <person name="Kawai M."/>
            <person name="Futagami T."/>
            <person name="Toyoda A."/>
            <person name="Takaki Y."/>
            <person name="Nishi S."/>
            <person name="Hori S."/>
            <person name="Arai W."/>
            <person name="Tsubouchi T."/>
            <person name="Morono Y."/>
            <person name="Uchiyama I."/>
            <person name="Ito T."/>
            <person name="Fujiyama A."/>
            <person name="Inagaki F."/>
            <person name="Takami H."/>
        </authorList>
    </citation>
    <scope>NUCLEOTIDE SEQUENCE</scope>
    <source>
        <strain evidence="1">Expedition CK06-06</strain>
    </source>
</reference>
<dbReference type="EMBL" id="BARU01007544">
    <property type="protein sequence ID" value="GAH46028.1"/>
    <property type="molecule type" value="Genomic_DNA"/>
</dbReference>